<name>A0A2M7E8Y8_9BACT</name>
<proteinExistence type="predicted"/>
<dbReference type="InterPro" id="IPR058240">
    <property type="entry name" value="rSAM_sf"/>
</dbReference>
<sequence>MILEKKILAIMEKGPASQFTSYLIKTGLKNSRIRKVLIKAIEKAIYQMSLKESNRPQKVKEDRFYMGRALLASIENALSSGSMSKESMEKLKQIVLSKILVEGIHTREEFKEIHGFRPPLFITISPTNVCNLKCTGCYAGEVYAKTALDYEIFDKIISDMKREFSAHFFVISGGEPFMYKSHGKTLLDILAKHQDCYFMAYTNATLINKEKTKELAKLGNFSPAISVEGFEKETDERRGKGTWKKIMGAMDNLKESGVMFGISVTPCAHNADLLLSDEFIDFFFQEKKAFYGWYFQYMCIGRKPSLDLMVTPEQRVKMYKKIWKRVRERKTFIADFWNSGTASDGCMAAARGGGYFYIMWDGTITPCVFIPFVDKEYGNIYEVYKKGKTLTDVIKSPFFSGIRKWQSSYWMDQPKEKCGNLLAPCIIRDNAEVFYDIVKEAGAQPVDEGARTYLSFVEQGQMLEYNRKYRELTEPIWEKEYLKKKRGGV</sequence>
<protein>
    <submittedName>
        <fullName evidence="6">Radical SAM protein</fullName>
    </submittedName>
</protein>
<dbReference type="SFLD" id="SFLDG01067">
    <property type="entry name" value="SPASM/twitch_domain_containing"/>
    <property type="match status" value="1"/>
</dbReference>
<dbReference type="SUPFAM" id="SSF102114">
    <property type="entry name" value="Radical SAM enzymes"/>
    <property type="match status" value="1"/>
</dbReference>
<keyword evidence="3" id="KW-0408">Iron</keyword>
<feature type="domain" description="Radical SAM core" evidence="5">
    <location>
        <begin position="114"/>
        <end position="329"/>
    </location>
</feature>
<evidence type="ECO:0000256" key="4">
    <source>
        <dbReference type="ARBA" id="ARBA00023014"/>
    </source>
</evidence>
<dbReference type="CDD" id="cd01335">
    <property type="entry name" value="Radical_SAM"/>
    <property type="match status" value="1"/>
</dbReference>
<dbReference type="EMBL" id="PETL01000162">
    <property type="protein sequence ID" value="PIV64216.1"/>
    <property type="molecule type" value="Genomic_DNA"/>
</dbReference>
<evidence type="ECO:0000259" key="5">
    <source>
        <dbReference type="PROSITE" id="PS51918"/>
    </source>
</evidence>
<accession>A0A2M7E8Y8</accession>
<keyword evidence="4" id="KW-0411">Iron-sulfur</keyword>
<dbReference type="Proteomes" id="UP000228886">
    <property type="component" value="Unassembled WGS sequence"/>
</dbReference>
<evidence type="ECO:0000256" key="2">
    <source>
        <dbReference type="ARBA" id="ARBA00022723"/>
    </source>
</evidence>
<organism evidence="6 7">
    <name type="scientific">bacterium (Candidatus Ratteibacteria) CG01_land_8_20_14_3_00_40_19</name>
    <dbReference type="NCBI Taxonomy" id="2014290"/>
    <lineage>
        <taxon>Bacteria</taxon>
        <taxon>Candidatus Ratteibacteria</taxon>
    </lineage>
</organism>
<dbReference type="InterPro" id="IPR007197">
    <property type="entry name" value="rSAM"/>
</dbReference>
<dbReference type="Gene3D" id="3.20.20.70">
    <property type="entry name" value="Aldolase class I"/>
    <property type="match status" value="1"/>
</dbReference>
<evidence type="ECO:0000256" key="1">
    <source>
        <dbReference type="ARBA" id="ARBA00022691"/>
    </source>
</evidence>
<dbReference type="SMART" id="SM00729">
    <property type="entry name" value="Elp3"/>
    <property type="match status" value="1"/>
</dbReference>
<evidence type="ECO:0000313" key="7">
    <source>
        <dbReference type="Proteomes" id="UP000228886"/>
    </source>
</evidence>
<keyword evidence="2" id="KW-0479">Metal-binding</keyword>
<dbReference type="SFLD" id="SFLDS00029">
    <property type="entry name" value="Radical_SAM"/>
    <property type="match status" value="1"/>
</dbReference>
<dbReference type="GO" id="GO:0046872">
    <property type="term" value="F:metal ion binding"/>
    <property type="evidence" value="ECO:0007669"/>
    <property type="project" value="UniProtKB-KW"/>
</dbReference>
<comment type="caution">
    <text evidence="6">The sequence shown here is derived from an EMBL/GenBank/DDBJ whole genome shotgun (WGS) entry which is preliminary data.</text>
</comment>
<dbReference type="PANTHER" id="PTHR43524">
    <property type="entry name" value="RADICAL SAM SUPERFAMILY PROTEIN"/>
    <property type="match status" value="1"/>
</dbReference>
<dbReference type="GO" id="GO:0003824">
    <property type="term" value="F:catalytic activity"/>
    <property type="evidence" value="ECO:0007669"/>
    <property type="project" value="InterPro"/>
</dbReference>
<dbReference type="GO" id="GO:0051536">
    <property type="term" value="F:iron-sulfur cluster binding"/>
    <property type="evidence" value="ECO:0007669"/>
    <property type="project" value="UniProtKB-KW"/>
</dbReference>
<keyword evidence="1" id="KW-0949">S-adenosyl-L-methionine</keyword>
<dbReference type="InterPro" id="IPR006638">
    <property type="entry name" value="Elp3/MiaA/NifB-like_rSAM"/>
</dbReference>
<dbReference type="PROSITE" id="PS51918">
    <property type="entry name" value="RADICAL_SAM"/>
    <property type="match status" value="1"/>
</dbReference>
<dbReference type="AlphaFoldDB" id="A0A2M7E8Y8"/>
<reference evidence="7" key="1">
    <citation type="submission" date="2017-09" db="EMBL/GenBank/DDBJ databases">
        <title>Depth-based differentiation of microbial function through sediment-hosted aquifers and enrichment of novel symbionts in the deep terrestrial subsurface.</title>
        <authorList>
            <person name="Probst A.J."/>
            <person name="Ladd B."/>
            <person name="Jarett J.K."/>
            <person name="Geller-Mcgrath D.E."/>
            <person name="Sieber C.M.K."/>
            <person name="Emerson J.B."/>
            <person name="Anantharaman K."/>
            <person name="Thomas B.C."/>
            <person name="Malmstrom R."/>
            <person name="Stieglmeier M."/>
            <person name="Klingl A."/>
            <person name="Woyke T."/>
            <person name="Ryan C.M."/>
            <person name="Banfield J.F."/>
        </authorList>
    </citation>
    <scope>NUCLEOTIDE SEQUENCE [LARGE SCALE GENOMIC DNA]</scope>
</reference>
<gene>
    <name evidence="6" type="ORF">COS11_03330</name>
</gene>
<evidence type="ECO:0000313" key="6">
    <source>
        <dbReference type="EMBL" id="PIV64216.1"/>
    </source>
</evidence>
<evidence type="ECO:0000256" key="3">
    <source>
        <dbReference type="ARBA" id="ARBA00023004"/>
    </source>
</evidence>
<dbReference type="Pfam" id="PF04055">
    <property type="entry name" value="Radical_SAM"/>
    <property type="match status" value="1"/>
</dbReference>
<dbReference type="InterPro" id="IPR013785">
    <property type="entry name" value="Aldolase_TIM"/>
</dbReference>
<dbReference type="PANTHER" id="PTHR43524:SF1">
    <property type="entry name" value="RADICAL SAM SUPERFAMILY PROTEIN"/>
    <property type="match status" value="1"/>
</dbReference>